<dbReference type="WBParaSite" id="BPAG_0000876201-mRNA-1">
    <property type="protein sequence ID" value="BPAG_0000876201-mRNA-1"/>
    <property type="gene ID" value="BPAG_0000876201"/>
</dbReference>
<proteinExistence type="predicted"/>
<accession>A0A0N4TKA6</accession>
<sequence length="85" mass="9972">MVEAVAFLTLIERHFLGGTQCRIGPNKHGVFLFYHYYKDVKLWSLFYLTPHQATSSRTYSFKISMQDLKLSNGQDIYRCHVLLNL</sequence>
<gene>
    <name evidence="1" type="ORF">BPAG_LOCUS8724</name>
</gene>
<reference evidence="3" key="1">
    <citation type="submission" date="2017-02" db="UniProtKB">
        <authorList>
            <consortium name="WormBaseParasite"/>
        </authorList>
    </citation>
    <scope>IDENTIFICATION</scope>
</reference>
<reference evidence="1 2" key="2">
    <citation type="submission" date="2018-11" db="EMBL/GenBank/DDBJ databases">
        <authorList>
            <consortium name="Pathogen Informatics"/>
        </authorList>
    </citation>
    <scope>NUCLEOTIDE SEQUENCE [LARGE SCALE GENOMIC DNA]</scope>
</reference>
<evidence type="ECO:0000313" key="3">
    <source>
        <dbReference type="WBParaSite" id="BPAG_0000876201-mRNA-1"/>
    </source>
</evidence>
<evidence type="ECO:0000313" key="1">
    <source>
        <dbReference type="EMBL" id="VDN89910.1"/>
    </source>
</evidence>
<organism evidence="3">
    <name type="scientific">Brugia pahangi</name>
    <name type="common">Filarial nematode worm</name>
    <dbReference type="NCBI Taxonomy" id="6280"/>
    <lineage>
        <taxon>Eukaryota</taxon>
        <taxon>Metazoa</taxon>
        <taxon>Ecdysozoa</taxon>
        <taxon>Nematoda</taxon>
        <taxon>Chromadorea</taxon>
        <taxon>Rhabditida</taxon>
        <taxon>Spirurina</taxon>
        <taxon>Spiruromorpha</taxon>
        <taxon>Filarioidea</taxon>
        <taxon>Onchocercidae</taxon>
        <taxon>Brugia</taxon>
    </lineage>
</organism>
<protein>
    <submittedName>
        <fullName evidence="3">NADH dehydrogenase subunit 1</fullName>
    </submittedName>
</protein>
<keyword evidence="2" id="KW-1185">Reference proteome</keyword>
<evidence type="ECO:0000313" key="2">
    <source>
        <dbReference type="Proteomes" id="UP000278627"/>
    </source>
</evidence>
<dbReference type="AlphaFoldDB" id="A0A0N4TKA6"/>
<dbReference type="Proteomes" id="UP000278627">
    <property type="component" value="Unassembled WGS sequence"/>
</dbReference>
<name>A0A0N4TKA6_BRUPA</name>
<dbReference type="EMBL" id="UZAD01013139">
    <property type="protein sequence ID" value="VDN89910.1"/>
    <property type="molecule type" value="Genomic_DNA"/>
</dbReference>